<dbReference type="EMBL" id="GFWZ01000116">
    <property type="protein sequence ID" value="MBW20106.1"/>
    <property type="molecule type" value="Transcribed_RNA"/>
</dbReference>
<proteinExistence type="inferred from homology"/>
<name>A0A2I9LNY6_9SCOR</name>
<comment type="catalytic activity">
    <reaction evidence="10">
        <text>a very-long-chain acyl-CoA + malonyl-CoA + H(+) = a very-long-chain 3-oxoacyl-CoA + CO2 + CoA</text>
        <dbReference type="Rhea" id="RHEA:32727"/>
        <dbReference type="ChEBI" id="CHEBI:15378"/>
        <dbReference type="ChEBI" id="CHEBI:16526"/>
        <dbReference type="ChEBI" id="CHEBI:57287"/>
        <dbReference type="ChEBI" id="CHEBI:57384"/>
        <dbReference type="ChEBI" id="CHEBI:90725"/>
        <dbReference type="ChEBI" id="CHEBI:90736"/>
        <dbReference type="EC" id="2.3.1.199"/>
    </reaction>
</comment>
<evidence type="ECO:0000256" key="3">
    <source>
        <dbReference type="ARBA" id="ARBA00022679"/>
    </source>
</evidence>
<feature type="transmembrane region" description="Helical" evidence="10">
    <location>
        <begin position="66"/>
        <end position="85"/>
    </location>
</feature>
<dbReference type="GO" id="GO:0005789">
    <property type="term" value="C:endoplasmic reticulum membrane"/>
    <property type="evidence" value="ECO:0007669"/>
    <property type="project" value="TreeGrafter"/>
</dbReference>
<evidence type="ECO:0000256" key="4">
    <source>
        <dbReference type="ARBA" id="ARBA00022692"/>
    </source>
</evidence>
<dbReference type="InterPro" id="IPR002076">
    <property type="entry name" value="ELO_fam"/>
</dbReference>
<keyword evidence="3 10" id="KW-0808">Transferase</keyword>
<evidence type="ECO:0000256" key="6">
    <source>
        <dbReference type="ARBA" id="ARBA00022989"/>
    </source>
</evidence>
<feature type="transmembrane region" description="Helical" evidence="10">
    <location>
        <begin position="235"/>
        <end position="254"/>
    </location>
</feature>
<evidence type="ECO:0000256" key="1">
    <source>
        <dbReference type="ARBA" id="ARBA00004141"/>
    </source>
</evidence>
<evidence type="ECO:0000256" key="7">
    <source>
        <dbReference type="ARBA" id="ARBA00023098"/>
    </source>
</evidence>
<keyword evidence="4 10" id="KW-0812">Transmembrane</keyword>
<dbReference type="GO" id="GO:0009922">
    <property type="term" value="F:fatty acid elongase activity"/>
    <property type="evidence" value="ECO:0007669"/>
    <property type="project" value="UniProtKB-EC"/>
</dbReference>
<evidence type="ECO:0000256" key="9">
    <source>
        <dbReference type="ARBA" id="ARBA00023160"/>
    </source>
</evidence>
<comment type="similarity">
    <text evidence="10">Belongs to the ELO family.</text>
</comment>
<feature type="transmembrane region" description="Helical" evidence="10">
    <location>
        <begin position="204"/>
        <end position="223"/>
    </location>
</feature>
<feature type="transmembrane region" description="Helical" evidence="10">
    <location>
        <begin position="170"/>
        <end position="192"/>
    </location>
</feature>
<evidence type="ECO:0000256" key="2">
    <source>
        <dbReference type="ARBA" id="ARBA00022516"/>
    </source>
</evidence>
<evidence type="ECO:0000256" key="10">
    <source>
        <dbReference type="RuleBase" id="RU361115"/>
    </source>
</evidence>
<keyword evidence="5 10" id="KW-0276">Fatty acid metabolism</keyword>
<evidence type="ECO:0000313" key="11">
    <source>
        <dbReference type="EMBL" id="MBW20106.1"/>
    </source>
</evidence>
<evidence type="ECO:0000256" key="5">
    <source>
        <dbReference type="ARBA" id="ARBA00022832"/>
    </source>
</evidence>
<protein>
    <recommendedName>
        <fullName evidence="10">Elongation of very long chain fatty acids protein</fullName>
        <ecNumber evidence="10">2.3.1.199</ecNumber>
    </recommendedName>
    <alternativeName>
        <fullName evidence="10">Very-long-chain 3-oxoacyl-CoA synthase</fullName>
    </alternativeName>
</protein>
<dbReference type="GO" id="GO:0030148">
    <property type="term" value="P:sphingolipid biosynthetic process"/>
    <property type="evidence" value="ECO:0007669"/>
    <property type="project" value="TreeGrafter"/>
</dbReference>
<dbReference type="PANTHER" id="PTHR11157">
    <property type="entry name" value="FATTY ACID ACYL TRANSFERASE-RELATED"/>
    <property type="match status" value="1"/>
</dbReference>
<sequence length="319" mass="38234">MDHLWLEIVDFYNRTLDNGDPRVNEWPMMQSPWPTISICLLYVYIVKVLAPAYMKDREPMNIRTFMVVYNFLMVIVSFLTFYMLGRYGWFGKYNWRCQPVDYSDNEDAVMMVHIAWWYYLSKYLEFIDTFFFVLRRKFSHVSTLHVIHHGVMPMSVWWGVKFTPGGHSTFFAFINSFVHILMYIYYGMAAMGPSMYKYLWWKKYMTTVQMVQFIIIFIHSFQLLFNSQCNYPRGFMWWIGFHAVMFWFLFMDFYKSAYHKKRTTSKRLSESIANGVMHANEKTKECDGSVQNGFYQNGICVNGIPKKLVSRCNSNKKED</sequence>
<dbReference type="GO" id="GO:0019367">
    <property type="term" value="P:fatty acid elongation, saturated fatty acid"/>
    <property type="evidence" value="ECO:0007669"/>
    <property type="project" value="TreeGrafter"/>
</dbReference>
<dbReference type="EC" id="2.3.1.199" evidence="10"/>
<keyword evidence="2 10" id="KW-0444">Lipid biosynthesis</keyword>
<keyword evidence="8 10" id="KW-0472">Membrane</keyword>
<dbReference type="GO" id="GO:0042761">
    <property type="term" value="P:very long-chain fatty acid biosynthetic process"/>
    <property type="evidence" value="ECO:0007669"/>
    <property type="project" value="TreeGrafter"/>
</dbReference>
<dbReference type="PANTHER" id="PTHR11157:SF167">
    <property type="entry name" value="ELONGATION OF VERY LONG CHAIN FATTY ACIDS PROTEIN"/>
    <property type="match status" value="1"/>
</dbReference>
<feature type="transmembrane region" description="Helical" evidence="10">
    <location>
        <begin position="33"/>
        <end position="54"/>
    </location>
</feature>
<dbReference type="AlphaFoldDB" id="A0A2I9LNY6"/>
<keyword evidence="9 10" id="KW-0275">Fatty acid biosynthesis</keyword>
<feature type="transmembrane region" description="Helical" evidence="10">
    <location>
        <begin position="116"/>
        <end position="134"/>
    </location>
</feature>
<accession>A0A2I9LNY6</accession>
<dbReference type="GO" id="GO:0034625">
    <property type="term" value="P:fatty acid elongation, monounsaturated fatty acid"/>
    <property type="evidence" value="ECO:0007669"/>
    <property type="project" value="TreeGrafter"/>
</dbReference>
<comment type="subcellular location">
    <subcellularLocation>
        <location evidence="1">Membrane</location>
        <topology evidence="1">Multi-pass membrane protein</topology>
    </subcellularLocation>
</comment>
<reference evidence="11" key="1">
    <citation type="journal article" date="2017" name="Toxicon">
        <title>Venom-gland transcriptomics and venom proteomics of the Hentz striped scorpion (Centruroides hentzi; Buthidae) reveal high toxin diversity in a harmless member of a lethal family.</title>
        <authorList>
            <person name="Ward M.J."/>
            <person name="Ellsworth S.A."/>
            <person name="Rokyta D.R."/>
        </authorList>
    </citation>
    <scope>NUCLEOTIDE SEQUENCE</scope>
    <source>
        <tissue evidence="11">Venom gland</tissue>
    </source>
</reference>
<dbReference type="Pfam" id="PF01151">
    <property type="entry name" value="ELO"/>
    <property type="match status" value="1"/>
</dbReference>
<evidence type="ECO:0000256" key="8">
    <source>
        <dbReference type="ARBA" id="ARBA00023136"/>
    </source>
</evidence>
<organism evidence="11">
    <name type="scientific">Centruroides hentzi</name>
    <dbReference type="NCBI Taxonomy" id="88313"/>
    <lineage>
        <taxon>Eukaryota</taxon>
        <taxon>Metazoa</taxon>
        <taxon>Ecdysozoa</taxon>
        <taxon>Arthropoda</taxon>
        <taxon>Chelicerata</taxon>
        <taxon>Arachnida</taxon>
        <taxon>Scorpiones</taxon>
        <taxon>Buthida</taxon>
        <taxon>Buthoidea</taxon>
        <taxon>Buthidae</taxon>
        <taxon>Centruroides</taxon>
    </lineage>
</organism>
<feature type="transmembrane region" description="Helical" evidence="10">
    <location>
        <begin position="141"/>
        <end position="158"/>
    </location>
</feature>
<dbReference type="GO" id="GO:0034626">
    <property type="term" value="P:fatty acid elongation, polyunsaturated fatty acid"/>
    <property type="evidence" value="ECO:0007669"/>
    <property type="project" value="TreeGrafter"/>
</dbReference>
<keyword evidence="7 10" id="KW-0443">Lipid metabolism</keyword>
<keyword evidence="6 10" id="KW-1133">Transmembrane helix</keyword>